<comment type="caution">
    <text evidence="1">The sequence shown here is derived from an EMBL/GenBank/DDBJ whole genome shotgun (WGS) entry which is preliminary data.</text>
</comment>
<dbReference type="Gene3D" id="3.40.50.1580">
    <property type="entry name" value="Nucleoside phosphorylase domain"/>
    <property type="match status" value="1"/>
</dbReference>
<organism evidence="1 2">
    <name type="scientific">Paractinoplanes hotanensis</name>
    <dbReference type="NCBI Taxonomy" id="2906497"/>
    <lineage>
        <taxon>Bacteria</taxon>
        <taxon>Bacillati</taxon>
        <taxon>Actinomycetota</taxon>
        <taxon>Actinomycetes</taxon>
        <taxon>Micromonosporales</taxon>
        <taxon>Micromonosporaceae</taxon>
        <taxon>Paractinoplanes</taxon>
    </lineage>
</organism>
<dbReference type="PANTHER" id="PTHR46832">
    <property type="entry name" value="5'-METHYLTHIOADENOSINE/S-ADENOSYLHOMOCYSTEINE NUCLEOSIDASE"/>
    <property type="match status" value="1"/>
</dbReference>
<evidence type="ECO:0000313" key="1">
    <source>
        <dbReference type="EMBL" id="MCM4077716.1"/>
    </source>
</evidence>
<gene>
    <name evidence="1" type="ORF">LXN57_09070</name>
</gene>
<dbReference type="InterPro" id="IPR035994">
    <property type="entry name" value="Nucleoside_phosphorylase_sf"/>
</dbReference>
<proteinExistence type="predicted"/>
<name>A0ABT0XVA1_9ACTN</name>
<accession>A0ABT0XVA1</accession>
<dbReference type="RefSeq" id="WP_251797563.1">
    <property type="nucleotide sequence ID" value="NZ_JAMQOL010000010.1"/>
</dbReference>
<dbReference type="EMBL" id="JAMQOL010000010">
    <property type="protein sequence ID" value="MCM4077716.1"/>
    <property type="molecule type" value="Genomic_DNA"/>
</dbReference>
<protein>
    <recommendedName>
        <fullName evidence="3">Nucleoside phosphorylase domain-containing protein</fullName>
    </recommendedName>
</protein>
<sequence>MAYVDVLIIAALKEEFDAARAAAGVAWTPHEADGGDPYVRGDYRCADGRVLSVALARPVRMGGRSAGPLATSLTGELRPGCLAMSGVCAGNPSVVALGDVVVAEVAYEHDEGKQTPAGFTPDHRQYRLDADWFRAAQEFDPAGLPSHGVATEQESRLWFLERLMAGQNPREHPARGRYFPPGAWPARLSAMESEGLVGWAQDSLALTDRGRSVITRALYDDVDGPGTLPYAVVAGPVASGSAVVGDGATWSRLKASGVRTVAGLDMEAATIATVAEAQKTPRWLVVKGVVDHADADKDDRYRRFAARASAEVLFALLDRLAARAETRHDPPAGRYVVHAQDVRGLVIGDGNVQHNTFT</sequence>
<dbReference type="Proteomes" id="UP001523216">
    <property type="component" value="Unassembled WGS sequence"/>
</dbReference>
<keyword evidence="2" id="KW-1185">Reference proteome</keyword>
<dbReference type="PANTHER" id="PTHR46832:SF1">
    <property type="entry name" value="5'-METHYLTHIOADENOSINE_S-ADENOSYLHOMOCYSTEINE NUCLEOSIDASE"/>
    <property type="match status" value="1"/>
</dbReference>
<reference evidence="1 2" key="1">
    <citation type="submission" date="2022-06" db="EMBL/GenBank/DDBJ databases">
        <title>Actinoplanes abujensis sp. nov., isolated from Nigerian arid soil.</title>
        <authorList>
            <person name="Ding P."/>
        </authorList>
    </citation>
    <scope>NUCLEOTIDE SEQUENCE [LARGE SCALE GENOMIC DNA]</scope>
    <source>
        <strain evidence="2">TRM88002</strain>
    </source>
</reference>
<dbReference type="SUPFAM" id="SSF53167">
    <property type="entry name" value="Purine and uridine phosphorylases"/>
    <property type="match status" value="1"/>
</dbReference>
<evidence type="ECO:0008006" key="3">
    <source>
        <dbReference type="Google" id="ProtNLM"/>
    </source>
</evidence>
<evidence type="ECO:0000313" key="2">
    <source>
        <dbReference type="Proteomes" id="UP001523216"/>
    </source>
</evidence>